<protein>
    <submittedName>
        <fullName evidence="1">Uncharacterized protein</fullName>
    </submittedName>
</protein>
<comment type="caution">
    <text evidence="1">The sequence shown here is derived from an EMBL/GenBank/DDBJ whole genome shotgun (WGS) entry which is preliminary data.</text>
</comment>
<gene>
    <name evidence="1" type="ORF">Patl1_04386</name>
</gene>
<dbReference type="Proteomes" id="UP001164250">
    <property type="component" value="Chromosome 3"/>
</dbReference>
<evidence type="ECO:0000313" key="2">
    <source>
        <dbReference type="Proteomes" id="UP001164250"/>
    </source>
</evidence>
<accession>A0ACC1BQV2</accession>
<organism evidence="1 2">
    <name type="scientific">Pistacia atlantica</name>
    <dbReference type="NCBI Taxonomy" id="434234"/>
    <lineage>
        <taxon>Eukaryota</taxon>
        <taxon>Viridiplantae</taxon>
        <taxon>Streptophyta</taxon>
        <taxon>Embryophyta</taxon>
        <taxon>Tracheophyta</taxon>
        <taxon>Spermatophyta</taxon>
        <taxon>Magnoliopsida</taxon>
        <taxon>eudicotyledons</taxon>
        <taxon>Gunneridae</taxon>
        <taxon>Pentapetalae</taxon>
        <taxon>rosids</taxon>
        <taxon>malvids</taxon>
        <taxon>Sapindales</taxon>
        <taxon>Anacardiaceae</taxon>
        <taxon>Pistacia</taxon>
    </lineage>
</organism>
<reference evidence="2" key="1">
    <citation type="journal article" date="2023" name="G3 (Bethesda)">
        <title>Genome assembly and association tests identify interacting loci associated with vigor, precocity, and sex in interspecific pistachio rootstocks.</title>
        <authorList>
            <person name="Palmer W."/>
            <person name="Jacygrad E."/>
            <person name="Sagayaradj S."/>
            <person name="Cavanaugh K."/>
            <person name="Han R."/>
            <person name="Bertier L."/>
            <person name="Beede B."/>
            <person name="Kafkas S."/>
            <person name="Golino D."/>
            <person name="Preece J."/>
            <person name="Michelmore R."/>
        </authorList>
    </citation>
    <scope>NUCLEOTIDE SEQUENCE [LARGE SCALE GENOMIC DNA]</scope>
</reference>
<evidence type="ECO:0000313" key="1">
    <source>
        <dbReference type="EMBL" id="KAJ0101464.1"/>
    </source>
</evidence>
<proteinExistence type="predicted"/>
<keyword evidence="2" id="KW-1185">Reference proteome</keyword>
<sequence>MQLHISPSLRHVTVLQGKGVREFMKVKVGSRRVSYRMLFYSLLFFTFLLRFVFVLTTVDTIDGDAKCSTIGCLGKKLGPRILGRRTDSNNVPEVIYQILEEPISKDALQERSDIPQTLEEFMAEIKESKSDAKTFAVKLREMVTLMEQRTRTAKIQEYLYRHVASSSIPKQLHCLALRLANEHSTNAAARLQLPSAELVPALVHNSYFHYVLASDNVLATSVVATSLVKNSLHPQKIGKVPVLEAMEKDQRVRSQFRGGSSAIVANNTEKPVVIASKLQALSPKYNSLMNHIRIHLPELFPSLNKVVFLDDDIVVQTDLSPLWDIDMNGKVNGAVETCRGEDKFVMSKKLKSYLNFSHPLISSNFDPNECAWAYGMNIFDLEAWRKTNISQTYHHWLEENLKSDLSLWQLGTLPPGLIAFHRSCPCY</sequence>
<dbReference type="EMBL" id="CM047899">
    <property type="protein sequence ID" value="KAJ0101464.1"/>
    <property type="molecule type" value="Genomic_DNA"/>
</dbReference>
<name>A0ACC1BQV2_9ROSI</name>